<dbReference type="Gene3D" id="3.30.300.70">
    <property type="entry name" value="RimP-like superfamily, N-terminal"/>
    <property type="match status" value="1"/>
</dbReference>
<evidence type="ECO:0000259" key="5">
    <source>
        <dbReference type="Pfam" id="PF17384"/>
    </source>
</evidence>
<dbReference type="SUPFAM" id="SSF75420">
    <property type="entry name" value="YhbC-like, N-terminal domain"/>
    <property type="match status" value="1"/>
</dbReference>
<gene>
    <name evidence="3 6" type="primary">rimP</name>
    <name evidence="6" type="ORF">M5W82_02195</name>
</gene>
<organism evidence="6 7">
    <name type="scientific">Lysinibacillus xylanilyticus</name>
    <dbReference type="NCBI Taxonomy" id="582475"/>
    <lineage>
        <taxon>Bacteria</taxon>
        <taxon>Bacillati</taxon>
        <taxon>Bacillota</taxon>
        <taxon>Bacilli</taxon>
        <taxon>Bacillales</taxon>
        <taxon>Bacillaceae</taxon>
        <taxon>Lysinibacillus</taxon>
    </lineage>
</organism>
<dbReference type="InterPro" id="IPR035956">
    <property type="entry name" value="RimP_N_sf"/>
</dbReference>
<dbReference type="InterPro" id="IPR028998">
    <property type="entry name" value="RimP_C"/>
</dbReference>
<dbReference type="RefSeq" id="WP_268635899.1">
    <property type="nucleotide sequence ID" value="NZ_JAMDLZ010000004.1"/>
</dbReference>
<comment type="function">
    <text evidence="3">Required for maturation of 30S ribosomal subunits.</text>
</comment>
<comment type="caution">
    <text evidence="6">The sequence shown here is derived from an EMBL/GenBank/DDBJ whole genome shotgun (WGS) entry which is preliminary data.</text>
</comment>
<dbReference type="CDD" id="cd01734">
    <property type="entry name" value="YlxS_C"/>
    <property type="match status" value="1"/>
</dbReference>
<dbReference type="PANTHER" id="PTHR33867:SF1">
    <property type="entry name" value="RIBOSOME MATURATION FACTOR RIMP"/>
    <property type="match status" value="1"/>
</dbReference>
<comment type="similarity">
    <text evidence="3">Belongs to the RimP family.</text>
</comment>
<evidence type="ECO:0000256" key="2">
    <source>
        <dbReference type="ARBA" id="ARBA00022517"/>
    </source>
</evidence>
<keyword evidence="7" id="KW-1185">Reference proteome</keyword>
<dbReference type="Pfam" id="PF02576">
    <property type="entry name" value="RimP_N"/>
    <property type="match status" value="1"/>
</dbReference>
<evidence type="ECO:0000313" key="7">
    <source>
        <dbReference type="Proteomes" id="UP001527052"/>
    </source>
</evidence>
<evidence type="ECO:0000256" key="3">
    <source>
        <dbReference type="HAMAP-Rule" id="MF_01077"/>
    </source>
</evidence>
<keyword evidence="2 3" id="KW-0690">Ribosome biogenesis</keyword>
<comment type="subcellular location">
    <subcellularLocation>
        <location evidence="3">Cytoplasm</location>
    </subcellularLocation>
</comment>
<accession>A0ABT4ENF1</accession>
<dbReference type="Gene3D" id="2.30.30.180">
    <property type="entry name" value="Ribosome maturation factor RimP, C-terminal domain"/>
    <property type="match status" value="1"/>
</dbReference>
<evidence type="ECO:0000256" key="1">
    <source>
        <dbReference type="ARBA" id="ARBA00022490"/>
    </source>
</evidence>
<sequence length="156" mass="18032">MSKVPSLVEELAKPIVEELNLELVNVEFVKEGRNWFLRVYVDTPEGGIDIEQCAQVSERLSLLLDENDPITQNYYLEVSSPGAERPLKKDTDFEKAIGKFIYVKTYEPIKDMKEFQGYLTSYVEHTLVMEVRIKTRKITVTIEQEKIALARLAIDF</sequence>
<dbReference type="Proteomes" id="UP001527052">
    <property type="component" value="Unassembled WGS sequence"/>
</dbReference>
<dbReference type="InterPro" id="IPR036847">
    <property type="entry name" value="RimP_C_sf"/>
</dbReference>
<dbReference type="InterPro" id="IPR028989">
    <property type="entry name" value="RimP_N"/>
</dbReference>
<dbReference type="SUPFAM" id="SSF74942">
    <property type="entry name" value="YhbC-like, C-terminal domain"/>
    <property type="match status" value="1"/>
</dbReference>
<protein>
    <recommendedName>
        <fullName evidence="3">Ribosome maturation factor RimP</fullName>
    </recommendedName>
</protein>
<dbReference type="Pfam" id="PF17384">
    <property type="entry name" value="DUF150_C"/>
    <property type="match status" value="1"/>
</dbReference>
<name>A0ABT4ENF1_9BACI</name>
<dbReference type="EMBL" id="JAMDLZ010000004">
    <property type="protein sequence ID" value="MCY9545749.1"/>
    <property type="molecule type" value="Genomic_DNA"/>
</dbReference>
<dbReference type="NCBIfam" id="NF000928">
    <property type="entry name" value="PRK00092.1-2"/>
    <property type="match status" value="1"/>
</dbReference>
<feature type="domain" description="Ribosome maturation factor RimP C-terminal" evidence="5">
    <location>
        <begin position="87"/>
        <end position="156"/>
    </location>
</feature>
<evidence type="ECO:0000259" key="4">
    <source>
        <dbReference type="Pfam" id="PF02576"/>
    </source>
</evidence>
<proteinExistence type="inferred from homology"/>
<dbReference type="HAMAP" id="MF_01077">
    <property type="entry name" value="RimP"/>
    <property type="match status" value="1"/>
</dbReference>
<reference evidence="6 7" key="1">
    <citation type="submission" date="2022-05" db="EMBL/GenBank/DDBJ databases">
        <title>Genome Sequencing of Bee-Associated Microbes.</title>
        <authorList>
            <person name="Dunlap C."/>
        </authorList>
    </citation>
    <scope>NUCLEOTIDE SEQUENCE [LARGE SCALE GENOMIC DNA]</scope>
    <source>
        <strain evidence="6 7">NRRL BD-083</strain>
    </source>
</reference>
<dbReference type="InterPro" id="IPR003728">
    <property type="entry name" value="Ribosome_maturation_RimP"/>
</dbReference>
<keyword evidence="1 3" id="KW-0963">Cytoplasm</keyword>
<dbReference type="PANTHER" id="PTHR33867">
    <property type="entry name" value="RIBOSOME MATURATION FACTOR RIMP"/>
    <property type="match status" value="1"/>
</dbReference>
<feature type="domain" description="Ribosome maturation factor RimP N-terminal" evidence="4">
    <location>
        <begin position="12"/>
        <end position="84"/>
    </location>
</feature>
<evidence type="ECO:0000313" key="6">
    <source>
        <dbReference type="EMBL" id="MCY9545749.1"/>
    </source>
</evidence>